<protein>
    <recommendedName>
        <fullName evidence="3 7">Flagella basal body P-ring formation protein FlgA</fullName>
    </recommendedName>
</protein>
<proteinExistence type="inferred from homology"/>
<evidence type="ECO:0000256" key="1">
    <source>
        <dbReference type="ARBA" id="ARBA00004418"/>
    </source>
</evidence>
<evidence type="ECO:0000259" key="8">
    <source>
        <dbReference type="SMART" id="SM00858"/>
    </source>
</evidence>
<dbReference type="AlphaFoldDB" id="A0A2N5DT29"/>
<dbReference type="InterPro" id="IPR039246">
    <property type="entry name" value="Flagellar_FlgA"/>
</dbReference>
<gene>
    <name evidence="9" type="ORF">CYR32_20660</name>
</gene>
<keyword evidence="5 7" id="KW-0574">Periplasm</keyword>
<accession>A0A2N5DT29</accession>
<evidence type="ECO:0000256" key="5">
    <source>
        <dbReference type="ARBA" id="ARBA00022764"/>
    </source>
</evidence>
<keyword evidence="9" id="KW-0282">Flagellum</keyword>
<keyword evidence="4" id="KW-0732">Signal</keyword>
<evidence type="ECO:0000313" key="10">
    <source>
        <dbReference type="Proteomes" id="UP000234503"/>
    </source>
</evidence>
<evidence type="ECO:0000256" key="2">
    <source>
        <dbReference type="ARBA" id="ARBA00010474"/>
    </source>
</evidence>
<dbReference type="PANTHER" id="PTHR36307:SF1">
    <property type="entry name" value="FLAGELLA BASAL BODY P-RING FORMATION PROTEIN FLGA"/>
    <property type="match status" value="1"/>
</dbReference>
<dbReference type="InterPro" id="IPR041231">
    <property type="entry name" value="FlgA_N"/>
</dbReference>
<evidence type="ECO:0000256" key="4">
    <source>
        <dbReference type="ARBA" id="ARBA00022729"/>
    </source>
</evidence>
<name>A0A2N5DT29_9GAMM</name>
<dbReference type="PANTHER" id="PTHR36307">
    <property type="entry name" value="FLAGELLA BASAL BODY P-RING FORMATION PROTEIN FLGA"/>
    <property type="match status" value="1"/>
</dbReference>
<dbReference type="SMART" id="SM00858">
    <property type="entry name" value="SAF"/>
    <property type="match status" value="1"/>
</dbReference>
<comment type="subcellular location">
    <subcellularLocation>
        <location evidence="1 7">Periplasm</location>
    </subcellularLocation>
</comment>
<dbReference type="InterPro" id="IPR017585">
    <property type="entry name" value="SAF_FlgA"/>
</dbReference>
<keyword evidence="7" id="KW-1005">Bacterial flagellum biogenesis</keyword>
<dbReference type="Pfam" id="PF13144">
    <property type="entry name" value="ChapFlgA"/>
    <property type="match status" value="1"/>
</dbReference>
<dbReference type="CDD" id="cd11614">
    <property type="entry name" value="SAF_CpaB_FlgA_like"/>
    <property type="match status" value="1"/>
</dbReference>
<keyword evidence="9" id="KW-0966">Cell projection</keyword>
<reference evidence="9 10" key="1">
    <citation type="submission" date="2017-12" db="EMBL/GenBank/DDBJ databases">
        <title>Characterization of six clinical isolates of Enterochimera gen. nov., a novel genus of the Yersiniaciae family and the three species Enterochimera arupensis sp. nov., Enterochimera coloradensis sp. nov, and Enterochimera californica sp. nov.</title>
        <authorList>
            <person name="Rossi A."/>
            <person name="Fisher M."/>
        </authorList>
    </citation>
    <scope>NUCLEOTIDE SEQUENCE [LARGE SCALE GENOMIC DNA]</scope>
    <source>
        <strain evidence="10">2016-Iso4</strain>
    </source>
</reference>
<dbReference type="EMBL" id="PJZH01000047">
    <property type="protein sequence ID" value="PLR29470.1"/>
    <property type="molecule type" value="Genomic_DNA"/>
</dbReference>
<evidence type="ECO:0000256" key="7">
    <source>
        <dbReference type="RuleBase" id="RU362063"/>
    </source>
</evidence>
<dbReference type="Gene3D" id="2.30.30.760">
    <property type="match status" value="1"/>
</dbReference>
<dbReference type="Gene3D" id="3.90.1210.10">
    <property type="entry name" value="Antifreeze-like/N-acetylneuraminic acid synthase C-terminal domain"/>
    <property type="match status" value="1"/>
</dbReference>
<dbReference type="GO" id="GO:0042597">
    <property type="term" value="C:periplasmic space"/>
    <property type="evidence" value="ECO:0007669"/>
    <property type="project" value="UniProtKB-SubCell"/>
</dbReference>
<evidence type="ECO:0000313" key="9">
    <source>
        <dbReference type="EMBL" id="PLR29470.1"/>
    </source>
</evidence>
<sequence>MPAPAVLPRGRLSWLNEETAVRFLSLTALCALLWLPVTGAAANDLAGQIAQFFQRQYAQSGMQVTTRVVTPAAQWPDCPAPQLALPNNGRSWGMISLSVRCGDARRFVQTEVQVSGRYWVAARAIPRGAVLSAADLRQKEGRLDTLPPRTLQNEQQVTGAVALRAISVGQPLTLSMVRRAWQVQAGQEVQVVAGGNGFNVSSAGKAMNNAAIADTVRVRMASGQVVNGTVAADGSVRLAL</sequence>
<dbReference type="Pfam" id="PF17656">
    <property type="entry name" value="ChapFlgA_N"/>
    <property type="match status" value="1"/>
</dbReference>
<evidence type="ECO:0000256" key="6">
    <source>
        <dbReference type="ARBA" id="ARBA00025643"/>
    </source>
</evidence>
<dbReference type="Proteomes" id="UP000234503">
    <property type="component" value="Unassembled WGS sequence"/>
</dbReference>
<dbReference type="NCBIfam" id="TIGR03170">
    <property type="entry name" value="flgA_cterm"/>
    <property type="match status" value="1"/>
</dbReference>
<organism evidence="9 10">
    <name type="scientific">Chimaeribacter coloradensis</name>
    <dbReference type="NCBI Taxonomy" id="2060068"/>
    <lineage>
        <taxon>Bacteria</taxon>
        <taxon>Pseudomonadati</taxon>
        <taxon>Pseudomonadota</taxon>
        <taxon>Gammaproteobacteria</taxon>
        <taxon>Enterobacterales</taxon>
        <taxon>Yersiniaceae</taxon>
        <taxon>Chimaeribacter</taxon>
    </lineage>
</organism>
<dbReference type="OrthoDB" id="7065435at2"/>
<evidence type="ECO:0000256" key="3">
    <source>
        <dbReference type="ARBA" id="ARBA00014754"/>
    </source>
</evidence>
<keyword evidence="9" id="KW-0969">Cilium</keyword>
<keyword evidence="10" id="KW-1185">Reference proteome</keyword>
<comment type="similarity">
    <text evidence="2 7">Belongs to the FlgA family.</text>
</comment>
<dbReference type="InterPro" id="IPR013974">
    <property type="entry name" value="SAF"/>
</dbReference>
<dbReference type="GO" id="GO:0044780">
    <property type="term" value="P:bacterial-type flagellum assembly"/>
    <property type="evidence" value="ECO:0007669"/>
    <property type="project" value="InterPro"/>
</dbReference>
<comment type="function">
    <text evidence="6 7">Involved in the assembly process of the P-ring formation. It may associate with FlgF on the rod constituting a structure essential for the P-ring assembly or may act as a modulator protein for the P-ring assembly.</text>
</comment>
<feature type="domain" description="SAF" evidence="8">
    <location>
        <begin position="116"/>
        <end position="178"/>
    </location>
</feature>
<comment type="caution">
    <text evidence="9">The sequence shown here is derived from an EMBL/GenBank/DDBJ whole genome shotgun (WGS) entry which is preliminary data.</text>
</comment>